<keyword evidence="14" id="KW-0573">Peptidoglycan synthesis</keyword>
<dbReference type="InterPro" id="IPR003824">
    <property type="entry name" value="UppP"/>
</dbReference>
<feature type="transmembrane region" description="Helical" evidence="14">
    <location>
        <begin position="250"/>
        <end position="266"/>
    </location>
</feature>
<dbReference type="PANTHER" id="PTHR30622">
    <property type="entry name" value="UNDECAPRENYL-DIPHOSPHATASE"/>
    <property type="match status" value="1"/>
</dbReference>
<comment type="miscellaneous">
    <text evidence="14">Bacitracin is thought to be involved in the inhibition of peptidoglycan synthesis by sequestering undecaprenyl diphosphate, thereby reducing the pool of lipid carrier available.</text>
</comment>
<protein>
    <recommendedName>
        <fullName evidence="4 14">Undecaprenyl-diphosphatase</fullName>
        <ecNumber evidence="3 14">3.6.1.27</ecNumber>
    </recommendedName>
    <alternativeName>
        <fullName evidence="12 14">Bacitracin resistance protein</fullName>
    </alternativeName>
    <alternativeName>
        <fullName evidence="11 14">Undecaprenyl pyrophosphate phosphatase</fullName>
    </alternativeName>
</protein>
<keyword evidence="5 14" id="KW-1003">Cell membrane</keyword>
<comment type="function">
    <text evidence="14">Catalyzes the dephosphorylation of undecaprenyl diphosphate (UPP). Confers resistance to bacitracin.</text>
</comment>
<dbReference type="NCBIfam" id="NF001389">
    <property type="entry name" value="PRK00281.1-2"/>
    <property type="match status" value="1"/>
</dbReference>
<evidence type="ECO:0000256" key="8">
    <source>
        <dbReference type="ARBA" id="ARBA00022989"/>
    </source>
</evidence>
<evidence type="ECO:0000256" key="3">
    <source>
        <dbReference type="ARBA" id="ARBA00012374"/>
    </source>
</evidence>
<keyword evidence="9 14" id="KW-0472">Membrane</keyword>
<keyword evidence="10 14" id="KW-0046">Antibiotic resistance</keyword>
<dbReference type="EMBL" id="SPMZ01000023">
    <property type="protein sequence ID" value="NMQ19264.1"/>
    <property type="molecule type" value="Genomic_DNA"/>
</dbReference>
<evidence type="ECO:0000256" key="9">
    <source>
        <dbReference type="ARBA" id="ARBA00023136"/>
    </source>
</evidence>
<dbReference type="Proteomes" id="UP000760480">
    <property type="component" value="Unassembled WGS sequence"/>
</dbReference>
<feature type="transmembrane region" description="Helical" evidence="14">
    <location>
        <begin position="46"/>
        <end position="63"/>
    </location>
</feature>
<keyword evidence="6 14" id="KW-0812">Transmembrane</keyword>
<comment type="catalytic activity">
    <reaction evidence="13 14">
        <text>di-trans,octa-cis-undecaprenyl diphosphate + H2O = di-trans,octa-cis-undecaprenyl phosphate + phosphate + H(+)</text>
        <dbReference type="Rhea" id="RHEA:28094"/>
        <dbReference type="ChEBI" id="CHEBI:15377"/>
        <dbReference type="ChEBI" id="CHEBI:15378"/>
        <dbReference type="ChEBI" id="CHEBI:43474"/>
        <dbReference type="ChEBI" id="CHEBI:58405"/>
        <dbReference type="ChEBI" id="CHEBI:60392"/>
        <dbReference type="EC" id="3.6.1.27"/>
    </reaction>
</comment>
<evidence type="ECO:0000256" key="13">
    <source>
        <dbReference type="ARBA" id="ARBA00047594"/>
    </source>
</evidence>
<reference evidence="15 16" key="1">
    <citation type="submission" date="2019-03" db="EMBL/GenBank/DDBJ databases">
        <title>Metabolic reconstructions from genomes of highly enriched 'Candidatus Accumulibacter' and 'Candidatus Competibacter' bioreactor populations.</title>
        <authorList>
            <person name="Annavajhala M.K."/>
            <person name="Welles L."/>
            <person name="Abbas B."/>
            <person name="Sorokin D."/>
            <person name="Park H."/>
            <person name="Van Loosdrecht M."/>
            <person name="Chandran K."/>
        </authorList>
    </citation>
    <scope>NUCLEOTIDE SEQUENCE [LARGE SCALE GENOMIC DNA]</scope>
    <source>
        <strain evidence="15 16">SBR_G</strain>
    </source>
</reference>
<dbReference type="EC" id="3.6.1.27" evidence="3 14"/>
<evidence type="ECO:0000256" key="7">
    <source>
        <dbReference type="ARBA" id="ARBA00022801"/>
    </source>
</evidence>
<feature type="transmembrane region" description="Helical" evidence="14">
    <location>
        <begin position="149"/>
        <end position="167"/>
    </location>
</feature>
<evidence type="ECO:0000256" key="10">
    <source>
        <dbReference type="ARBA" id="ARBA00023251"/>
    </source>
</evidence>
<comment type="caution">
    <text evidence="15">The sequence shown here is derived from an EMBL/GenBank/DDBJ whole genome shotgun (WGS) entry which is preliminary data.</text>
</comment>
<organism evidence="15 16">
    <name type="scientific">Candidatus Competibacter phosphatis</name>
    <dbReference type="NCBI Taxonomy" id="221280"/>
    <lineage>
        <taxon>Bacteria</taxon>
        <taxon>Pseudomonadati</taxon>
        <taxon>Pseudomonadota</taxon>
        <taxon>Gammaproteobacteria</taxon>
        <taxon>Candidatus Competibacteraceae</taxon>
        <taxon>Candidatus Competibacter</taxon>
    </lineage>
</organism>
<comment type="subcellular location">
    <subcellularLocation>
        <location evidence="1 14">Cell membrane</location>
        <topology evidence="1 14">Multi-pass membrane protein</topology>
    </subcellularLocation>
</comment>
<evidence type="ECO:0000256" key="6">
    <source>
        <dbReference type="ARBA" id="ARBA00022692"/>
    </source>
</evidence>
<dbReference type="NCBIfam" id="TIGR00753">
    <property type="entry name" value="undec_PP_bacA"/>
    <property type="match status" value="1"/>
</dbReference>
<dbReference type="NCBIfam" id="NF001390">
    <property type="entry name" value="PRK00281.1-4"/>
    <property type="match status" value="1"/>
</dbReference>
<keyword evidence="14" id="KW-0133">Cell shape</keyword>
<evidence type="ECO:0000256" key="11">
    <source>
        <dbReference type="ARBA" id="ARBA00032707"/>
    </source>
</evidence>
<evidence type="ECO:0000256" key="12">
    <source>
        <dbReference type="ARBA" id="ARBA00032932"/>
    </source>
</evidence>
<evidence type="ECO:0000313" key="15">
    <source>
        <dbReference type="EMBL" id="NMQ19264.1"/>
    </source>
</evidence>
<sequence length="272" mass="29838">MDILLILKALILGLVEAASEFLPISSTGHLIIVGDFLNFIGSRAETFEIFIQLGAILAVVWIYRARLLDVATHLDRDPSARRLVLNLIVAFIPAAVFGLLLHKAITHYLFNPVTVAAALVVGGIVILLVERYARADRVQRIDQMSGKDALLVGIAQCLALFPGVSRSGATIMGGMLGGLSRFAATEFSFFLAIPTMFAATFYSLYKEWGRLTMADIPIFAVGFVAAFLGGLVVVRFLLAYVGRHSFVPFAWYRIVFGGLLLVYFHYHPWVGN</sequence>
<evidence type="ECO:0000256" key="2">
    <source>
        <dbReference type="ARBA" id="ARBA00010621"/>
    </source>
</evidence>
<keyword evidence="7 14" id="KW-0378">Hydrolase</keyword>
<feature type="transmembrane region" description="Helical" evidence="14">
    <location>
        <begin position="108"/>
        <end position="129"/>
    </location>
</feature>
<accession>A0ABX1TL25</accession>
<dbReference type="RefSeq" id="WP_169248525.1">
    <property type="nucleotide sequence ID" value="NZ_SPMZ01000023.1"/>
</dbReference>
<dbReference type="Pfam" id="PF02673">
    <property type="entry name" value="BacA"/>
    <property type="match status" value="1"/>
</dbReference>
<feature type="transmembrane region" description="Helical" evidence="14">
    <location>
        <begin position="83"/>
        <end position="102"/>
    </location>
</feature>
<proteinExistence type="inferred from homology"/>
<keyword evidence="16" id="KW-1185">Reference proteome</keyword>
<evidence type="ECO:0000313" key="16">
    <source>
        <dbReference type="Proteomes" id="UP000760480"/>
    </source>
</evidence>
<evidence type="ECO:0000256" key="4">
    <source>
        <dbReference type="ARBA" id="ARBA00021581"/>
    </source>
</evidence>
<evidence type="ECO:0000256" key="5">
    <source>
        <dbReference type="ARBA" id="ARBA00022475"/>
    </source>
</evidence>
<evidence type="ECO:0000256" key="1">
    <source>
        <dbReference type="ARBA" id="ARBA00004651"/>
    </source>
</evidence>
<keyword evidence="8 14" id="KW-1133">Transmembrane helix</keyword>
<feature type="transmembrane region" description="Helical" evidence="14">
    <location>
        <begin position="187"/>
        <end position="205"/>
    </location>
</feature>
<name>A0ABX1TL25_9GAMM</name>
<dbReference type="GO" id="GO:0050380">
    <property type="term" value="F:undecaprenyl-diphosphatase activity"/>
    <property type="evidence" value="ECO:0007669"/>
    <property type="project" value="UniProtKB-EC"/>
</dbReference>
<comment type="similarity">
    <text evidence="2 14">Belongs to the UppP family.</text>
</comment>
<evidence type="ECO:0000256" key="14">
    <source>
        <dbReference type="HAMAP-Rule" id="MF_01006"/>
    </source>
</evidence>
<feature type="transmembrane region" description="Helical" evidence="14">
    <location>
        <begin position="217"/>
        <end position="238"/>
    </location>
</feature>
<gene>
    <name evidence="14" type="primary">uppP</name>
    <name evidence="15" type="ORF">E4P82_08710</name>
</gene>
<dbReference type="PANTHER" id="PTHR30622:SF3">
    <property type="entry name" value="UNDECAPRENYL-DIPHOSPHATASE"/>
    <property type="match status" value="1"/>
</dbReference>
<dbReference type="HAMAP" id="MF_01006">
    <property type="entry name" value="Undec_diphosphatase"/>
    <property type="match status" value="1"/>
</dbReference>
<keyword evidence="14" id="KW-0961">Cell wall biogenesis/degradation</keyword>